<gene>
    <name evidence="2" type="primary">gpgS_1</name>
    <name evidence="1" type="synonym">gpgS_2</name>
    <name evidence="2" type="ORF">OPDIPICF_01515</name>
    <name evidence="1" type="ORF">OPDIPICF_03984</name>
</gene>
<dbReference type="EC" id="2.4.1.266" evidence="2"/>
<evidence type="ECO:0000313" key="3">
    <source>
        <dbReference type="Proteomes" id="UP000441399"/>
    </source>
</evidence>
<organism evidence="2 3">
    <name type="scientific">BD1-7 clade bacterium</name>
    <dbReference type="NCBI Taxonomy" id="2029982"/>
    <lineage>
        <taxon>Bacteria</taxon>
        <taxon>Pseudomonadati</taxon>
        <taxon>Pseudomonadota</taxon>
        <taxon>Gammaproteobacteria</taxon>
        <taxon>Cellvibrionales</taxon>
        <taxon>Spongiibacteraceae</taxon>
        <taxon>BD1-7 clade</taxon>
    </lineage>
</organism>
<dbReference type="EMBL" id="CACSIO010000012">
    <property type="protein sequence ID" value="CAA0109930.1"/>
    <property type="molecule type" value="Genomic_DNA"/>
</dbReference>
<name>A0A5S9PZN3_9GAMM</name>
<dbReference type="Proteomes" id="UP000441399">
    <property type="component" value="Unassembled WGS sequence"/>
</dbReference>
<dbReference type="GO" id="GO:0016757">
    <property type="term" value="F:glycosyltransferase activity"/>
    <property type="evidence" value="ECO:0007669"/>
    <property type="project" value="UniProtKB-KW"/>
</dbReference>
<dbReference type="AlphaFoldDB" id="A0A5S9PZN3"/>
<protein>
    <submittedName>
        <fullName evidence="2">Glucosyl-3-phosphoglycerate synthase</fullName>
        <ecNumber evidence="2">2.4.1.266</ecNumber>
    </submittedName>
</protein>
<reference evidence="2 3" key="1">
    <citation type="submission" date="2019-11" db="EMBL/GenBank/DDBJ databases">
        <authorList>
            <person name="Holert J."/>
        </authorList>
    </citation>
    <scope>NUCLEOTIDE SEQUENCE [LARGE SCALE GENOMIC DNA]</scope>
    <source>
        <strain evidence="2">SB11_3</strain>
    </source>
</reference>
<dbReference type="EMBL" id="CACSIO010000003">
    <property type="protein sequence ID" value="CAA0094581.1"/>
    <property type="molecule type" value="Genomic_DNA"/>
</dbReference>
<evidence type="ECO:0000313" key="1">
    <source>
        <dbReference type="EMBL" id="CAA0094581.1"/>
    </source>
</evidence>
<dbReference type="Gene3D" id="3.90.550.10">
    <property type="entry name" value="Spore Coat Polysaccharide Biosynthesis Protein SpsA, Chain A"/>
    <property type="match status" value="1"/>
</dbReference>
<dbReference type="OrthoDB" id="9477at2"/>
<keyword evidence="2" id="KW-0328">Glycosyltransferase</keyword>
<proteinExistence type="predicted"/>
<keyword evidence="2" id="KW-0808">Transferase</keyword>
<dbReference type="InterPro" id="IPR029044">
    <property type="entry name" value="Nucleotide-diphossugar_trans"/>
</dbReference>
<dbReference type="SUPFAM" id="SSF53448">
    <property type="entry name" value="Nucleotide-diphospho-sugar transferases"/>
    <property type="match status" value="1"/>
</dbReference>
<evidence type="ECO:0000313" key="2">
    <source>
        <dbReference type="EMBL" id="CAA0109930.1"/>
    </source>
</evidence>
<accession>A0A5S9PZN3</accession>
<sequence length="410" mass="46913">MADFYQNGIITTLHNLSDRPLEDLERELMQFSRKRPMTLILPSLFSELEGDALPNIVEHLKKAPYLSEIIIGLDRADEAQYRHALKFFDGLPQHHRVLWNDGPRLRALDAELAKHGLAPKEPGKGRNVWYCMGYALASGRGESIALHDCDIVTYDRSLLARLIYPVANPQFNYEFCKGFYARVADGKINGRVSRLLVTPLLRALKKCIGAREYLDFLDSFRYPLAGEFSFRKDVLNDIRIPSDWGLEIGVLSEMHRNYANNRLCQADIADLYDHKHQKLSLDDQNQGLSKMSVDISKAIFRKLATQGEVFTPETFRTIKATYYRIALDFVETYNNDALMNGLTLDIHSEERAVEMFARNIMVAGQTFLDKPMETPFIPSWNRVVSAVPDVFERIEQAVEEDTAEFLARAK</sequence>
<keyword evidence="3" id="KW-1185">Reference proteome</keyword>